<sequence>MPATTFNALRRYAVIGLLACAASWAPWVSAQPAPTPVVVMNSLPIDGPASYTVFDEAKRGPAFQTGAEPTRIVELSFGLDLDAIPTTATLSLYRLEDPSNFPTGAALASTTLNMIGGGSAVSTTVHTYSAADLGAIATTTLQAGQKYALIMSNSSAPTGITNDDLTENAFTYGGGFSAVLNGNIGQFSNAQGWDQNNGTLAFSMTVVPFAEPVPPTATLVCTPTELLATAGQVATCTVTLSAPSTTDTPINLTLPATNPGFTTTCTSPLVIPANATQATCTITAVANTTPNAPDVIADIAIAPPTTPDAYTVEGPAAQITIRSNAVVPPGTATPVPTLGTVGLVSLVSVMGLLGLRRSRKAA</sequence>
<gene>
    <name evidence="3" type="ORF">LPW39_03075</name>
</gene>
<keyword evidence="1" id="KW-0472">Membrane</keyword>
<reference evidence="3 4" key="1">
    <citation type="submission" date="2021-11" db="EMBL/GenBank/DDBJ databases">
        <title>Genome sequence.</title>
        <authorList>
            <person name="Sun Q."/>
        </authorList>
    </citation>
    <scope>NUCLEOTIDE SEQUENCE [LARGE SCALE GENOMIC DNA]</scope>
    <source>
        <strain evidence="3 4">KCTC 12005</strain>
    </source>
</reference>
<feature type="signal peptide" evidence="2">
    <location>
        <begin position="1"/>
        <end position="30"/>
    </location>
</feature>
<evidence type="ECO:0000256" key="2">
    <source>
        <dbReference type="SAM" id="SignalP"/>
    </source>
</evidence>
<comment type="caution">
    <text evidence="3">The sequence shown here is derived from an EMBL/GenBank/DDBJ whole genome shotgun (WGS) entry which is preliminary data.</text>
</comment>
<evidence type="ECO:0008006" key="5">
    <source>
        <dbReference type="Google" id="ProtNLM"/>
    </source>
</evidence>
<evidence type="ECO:0000256" key="1">
    <source>
        <dbReference type="SAM" id="Phobius"/>
    </source>
</evidence>
<keyword evidence="1" id="KW-1133">Transmembrane helix</keyword>
<keyword evidence="2" id="KW-0732">Signal</keyword>
<dbReference type="EMBL" id="JAJNCT010000005">
    <property type="protein sequence ID" value="MCD2164114.1"/>
    <property type="molecule type" value="Genomic_DNA"/>
</dbReference>
<name>A0AAW4XTQ9_9BURK</name>
<keyword evidence="4" id="KW-1185">Reference proteome</keyword>
<dbReference type="RefSeq" id="WP_230771237.1">
    <property type="nucleotide sequence ID" value="NZ_JAJNCT010000005.1"/>
</dbReference>
<evidence type="ECO:0000313" key="3">
    <source>
        <dbReference type="EMBL" id="MCD2164114.1"/>
    </source>
</evidence>
<feature type="chain" id="PRO_5043655325" description="DUF11 domain-containing protein" evidence="2">
    <location>
        <begin position="31"/>
        <end position="362"/>
    </location>
</feature>
<feature type="transmembrane region" description="Helical" evidence="1">
    <location>
        <begin position="335"/>
        <end position="355"/>
    </location>
</feature>
<dbReference type="Proteomes" id="UP001199260">
    <property type="component" value="Unassembled WGS sequence"/>
</dbReference>
<keyword evidence="1" id="KW-0812">Transmembrane</keyword>
<protein>
    <recommendedName>
        <fullName evidence="5">DUF11 domain-containing protein</fullName>
    </recommendedName>
</protein>
<accession>A0AAW4XTQ9</accession>
<organism evidence="3 4">
    <name type="scientific">Comamonas koreensis</name>
    <dbReference type="NCBI Taxonomy" id="160825"/>
    <lineage>
        <taxon>Bacteria</taxon>
        <taxon>Pseudomonadati</taxon>
        <taxon>Pseudomonadota</taxon>
        <taxon>Betaproteobacteria</taxon>
        <taxon>Burkholderiales</taxon>
        <taxon>Comamonadaceae</taxon>
        <taxon>Comamonas</taxon>
    </lineage>
</organism>
<evidence type="ECO:0000313" key="4">
    <source>
        <dbReference type="Proteomes" id="UP001199260"/>
    </source>
</evidence>
<dbReference type="AlphaFoldDB" id="A0AAW4XTQ9"/>
<proteinExistence type="predicted"/>